<name>A0AAV2I9E2_LYMST</name>
<evidence type="ECO:0000256" key="1">
    <source>
        <dbReference type="SAM" id="SignalP"/>
    </source>
</evidence>
<keyword evidence="3" id="KW-1185">Reference proteome</keyword>
<feature type="signal peptide" evidence="1">
    <location>
        <begin position="1"/>
        <end position="18"/>
    </location>
</feature>
<evidence type="ECO:0000313" key="2">
    <source>
        <dbReference type="EMBL" id="CAL1543426.1"/>
    </source>
</evidence>
<sequence>MYKAVVCTLCCIFAGTMALVGKSCTSNSQCDPSECCQILNAFMVVSKRLVGASSWSPRKQPTKGTCQKYQLEGETCGTFDKMNGYCSCEPGTTCHTYEVPLDSKIQARRIAAPRPGYQWISKCEKPAT</sequence>
<dbReference type="Proteomes" id="UP001497497">
    <property type="component" value="Unassembled WGS sequence"/>
</dbReference>
<dbReference type="AlphaFoldDB" id="A0AAV2I9E2"/>
<comment type="caution">
    <text evidence="2">The sequence shown here is derived from an EMBL/GenBank/DDBJ whole genome shotgun (WGS) entry which is preliminary data.</text>
</comment>
<reference evidence="2 3" key="1">
    <citation type="submission" date="2024-04" db="EMBL/GenBank/DDBJ databases">
        <authorList>
            <consortium name="Genoscope - CEA"/>
            <person name="William W."/>
        </authorList>
    </citation>
    <scope>NUCLEOTIDE SEQUENCE [LARGE SCALE GENOMIC DNA]</scope>
</reference>
<evidence type="ECO:0000313" key="3">
    <source>
        <dbReference type="Proteomes" id="UP001497497"/>
    </source>
</evidence>
<keyword evidence="1" id="KW-0732">Signal</keyword>
<dbReference type="EMBL" id="CAXITT010000548">
    <property type="protein sequence ID" value="CAL1543426.1"/>
    <property type="molecule type" value="Genomic_DNA"/>
</dbReference>
<organism evidence="2 3">
    <name type="scientific">Lymnaea stagnalis</name>
    <name type="common">Great pond snail</name>
    <name type="synonym">Helix stagnalis</name>
    <dbReference type="NCBI Taxonomy" id="6523"/>
    <lineage>
        <taxon>Eukaryota</taxon>
        <taxon>Metazoa</taxon>
        <taxon>Spiralia</taxon>
        <taxon>Lophotrochozoa</taxon>
        <taxon>Mollusca</taxon>
        <taxon>Gastropoda</taxon>
        <taxon>Heterobranchia</taxon>
        <taxon>Euthyneura</taxon>
        <taxon>Panpulmonata</taxon>
        <taxon>Hygrophila</taxon>
        <taxon>Lymnaeoidea</taxon>
        <taxon>Lymnaeidae</taxon>
        <taxon>Lymnaea</taxon>
    </lineage>
</organism>
<gene>
    <name evidence="2" type="ORF">GSLYS_00016960001</name>
</gene>
<accession>A0AAV2I9E2</accession>
<feature type="chain" id="PRO_5043528044" evidence="1">
    <location>
        <begin position="19"/>
        <end position="128"/>
    </location>
</feature>
<protein>
    <submittedName>
        <fullName evidence="2">Uncharacterized protein</fullName>
    </submittedName>
</protein>
<proteinExistence type="predicted"/>